<proteinExistence type="predicted"/>
<organism evidence="1 2">
    <name type="scientific">Paenibacillus albilobatus</name>
    <dbReference type="NCBI Taxonomy" id="2716884"/>
    <lineage>
        <taxon>Bacteria</taxon>
        <taxon>Bacillati</taxon>
        <taxon>Bacillota</taxon>
        <taxon>Bacilli</taxon>
        <taxon>Bacillales</taxon>
        <taxon>Paenibacillaceae</taxon>
        <taxon>Paenibacillus</taxon>
    </lineage>
</organism>
<evidence type="ECO:0000313" key="2">
    <source>
        <dbReference type="Proteomes" id="UP000679779"/>
    </source>
</evidence>
<gene>
    <name evidence="1" type="ORF">J2TS6_48960</name>
</gene>
<accession>A0A919XNR3</accession>
<name>A0A919XNR3_9BACL</name>
<reference evidence="1" key="1">
    <citation type="submission" date="2021-03" db="EMBL/GenBank/DDBJ databases">
        <title>Antimicrobial resistance genes in bacteria isolated from Japanese honey, and their potential for conferring macrolide and lincosamide resistance in the American foulbrood pathogen Paenibacillus larvae.</title>
        <authorList>
            <person name="Okamoto M."/>
            <person name="Kumagai M."/>
            <person name="Kanamori H."/>
            <person name="Takamatsu D."/>
        </authorList>
    </citation>
    <scope>NUCLEOTIDE SEQUENCE</scope>
    <source>
        <strain evidence="1">J2TS6</strain>
    </source>
</reference>
<protein>
    <submittedName>
        <fullName evidence="1">Uncharacterized protein</fullName>
    </submittedName>
</protein>
<keyword evidence="2" id="KW-1185">Reference proteome</keyword>
<dbReference type="AlphaFoldDB" id="A0A919XNR3"/>
<dbReference type="EMBL" id="BORQ01000007">
    <property type="protein sequence ID" value="GIO33755.1"/>
    <property type="molecule type" value="Genomic_DNA"/>
</dbReference>
<evidence type="ECO:0000313" key="1">
    <source>
        <dbReference type="EMBL" id="GIO33755.1"/>
    </source>
</evidence>
<dbReference type="Proteomes" id="UP000679779">
    <property type="component" value="Unassembled WGS sequence"/>
</dbReference>
<comment type="caution">
    <text evidence="1">The sequence shown here is derived from an EMBL/GenBank/DDBJ whole genome shotgun (WGS) entry which is preliminary data.</text>
</comment>
<sequence>MMKRLLLYWKRRKYKAYERFDTDQFALMHELISKTGFKAEELRWSLK</sequence>